<organism evidence="1 2">
    <name type="scientific">Paenibacillus auburnensis</name>
    <dbReference type="NCBI Taxonomy" id="2905649"/>
    <lineage>
        <taxon>Bacteria</taxon>
        <taxon>Bacillati</taxon>
        <taxon>Bacillota</taxon>
        <taxon>Bacilli</taxon>
        <taxon>Bacillales</taxon>
        <taxon>Paenibacillaceae</taxon>
        <taxon>Paenibacillus</taxon>
    </lineage>
</organism>
<reference evidence="1" key="1">
    <citation type="submission" date="2022-01" db="EMBL/GenBank/DDBJ databases">
        <authorList>
            <person name="Criscuolo A."/>
        </authorList>
    </citation>
    <scope>NUCLEOTIDE SEQUENCE</scope>
    <source>
        <strain evidence="1">CIP111892</strain>
    </source>
</reference>
<name>A0ABM9CKQ0_9BACL</name>
<dbReference type="Pfam" id="PF00300">
    <property type="entry name" value="His_Phos_1"/>
    <property type="match status" value="1"/>
</dbReference>
<sequence length="189" mass="21547">MRTMIYFIRHAESLYAEGQERSRGLSERGMEDALRVQTILDNESVDGFVSSPYKRAVQTIKPLADAMCKDIIIVEDLRERTIGNISGLSFPAAKQRVYQDFHMAFAEGESSAAAQTRGVQALERLLEEYAGMTLALGTHGDIMTLILNHFDPQQFNYEFWKSTSMPDIYKAEFEGKQLLNVVRAWEERL</sequence>
<keyword evidence="2" id="KW-1185">Reference proteome</keyword>
<proteinExistence type="predicted"/>
<dbReference type="Proteomes" id="UP000838324">
    <property type="component" value="Unassembled WGS sequence"/>
</dbReference>
<dbReference type="InterPro" id="IPR013078">
    <property type="entry name" value="His_Pase_superF_clade-1"/>
</dbReference>
<evidence type="ECO:0000313" key="2">
    <source>
        <dbReference type="Proteomes" id="UP000838324"/>
    </source>
</evidence>
<dbReference type="CDD" id="cd07067">
    <property type="entry name" value="HP_PGM_like"/>
    <property type="match status" value="1"/>
</dbReference>
<protein>
    <recommendedName>
        <fullName evidence="3">Histidine phosphatase family protein</fullName>
    </recommendedName>
</protein>
<gene>
    <name evidence="1" type="ORF">PAECIP111892_04349</name>
</gene>
<dbReference type="SMART" id="SM00855">
    <property type="entry name" value="PGAM"/>
    <property type="match status" value="1"/>
</dbReference>
<dbReference type="Gene3D" id="3.40.50.1240">
    <property type="entry name" value="Phosphoglycerate mutase-like"/>
    <property type="match status" value="1"/>
</dbReference>
<dbReference type="EMBL" id="CAKMMG010000008">
    <property type="protein sequence ID" value="CAH1217145.1"/>
    <property type="molecule type" value="Genomic_DNA"/>
</dbReference>
<evidence type="ECO:0008006" key="3">
    <source>
        <dbReference type="Google" id="ProtNLM"/>
    </source>
</evidence>
<dbReference type="PANTHER" id="PTHR48100">
    <property type="entry name" value="BROAD-SPECIFICITY PHOSPHATASE YOR283W-RELATED"/>
    <property type="match status" value="1"/>
</dbReference>
<accession>A0ABM9CKQ0</accession>
<comment type="caution">
    <text evidence="1">The sequence shown here is derived from an EMBL/GenBank/DDBJ whole genome shotgun (WGS) entry which is preliminary data.</text>
</comment>
<dbReference type="InterPro" id="IPR050275">
    <property type="entry name" value="PGM_Phosphatase"/>
</dbReference>
<dbReference type="InterPro" id="IPR029033">
    <property type="entry name" value="His_PPase_superfam"/>
</dbReference>
<dbReference type="PANTHER" id="PTHR48100:SF59">
    <property type="entry name" value="ADENOSYLCOBALAMIN_ALPHA-RIBAZOLE PHOSPHATASE"/>
    <property type="match status" value="1"/>
</dbReference>
<evidence type="ECO:0000313" key="1">
    <source>
        <dbReference type="EMBL" id="CAH1217145.1"/>
    </source>
</evidence>
<dbReference type="SUPFAM" id="SSF53254">
    <property type="entry name" value="Phosphoglycerate mutase-like"/>
    <property type="match status" value="1"/>
</dbReference>